<dbReference type="Proteomes" id="UP000034164">
    <property type="component" value="Unassembled WGS sequence"/>
</dbReference>
<protein>
    <submittedName>
        <fullName evidence="1">Uncharacterized protein</fullName>
    </submittedName>
</protein>
<comment type="caution">
    <text evidence="1">The sequence shown here is derived from an EMBL/GenBank/DDBJ whole genome shotgun (WGS) entry which is preliminary data.</text>
</comment>
<sequence length="112" mass="12562">MNGTGSGVPITPSCMVAEGVYSHILKAQLGREPLFDPIMAYVRCLLYVFLDPPPRPWTNMKSIKGSVARGSWLVEQSEAKWSPKIVVDFVKFHKADTLNAARNLSQRRIAFR</sequence>
<dbReference type="AlphaFoldDB" id="A0A0G2J4Y5"/>
<dbReference type="VEuPathDB" id="FungiDB:EMCG_08035"/>
<evidence type="ECO:0000313" key="1">
    <source>
        <dbReference type="EMBL" id="KKZ66264.1"/>
    </source>
</evidence>
<name>A0A0G2J4Y5_9EURO</name>
<proteinExistence type="predicted"/>
<gene>
    <name evidence="1" type="ORF">EMCG_08035</name>
</gene>
<reference evidence="2" key="1">
    <citation type="journal article" date="2015" name="PLoS Genet.">
        <title>The dynamic genome and transcriptome of the human fungal pathogen Blastomyces and close relative Emmonsia.</title>
        <authorList>
            <person name="Munoz J.F."/>
            <person name="Gauthier G.M."/>
            <person name="Desjardins C.A."/>
            <person name="Gallo J.E."/>
            <person name="Holder J."/>
            <person name="Sullivan T.D."/>
            <person name="Marty A.J."/>
            <person name="Carmen J.C."/>
            <person name="Chen Z."/>
            <person name="Ding L."/>
            <person name="Gujja S."/>
            <person name="Magrini V."/>
            <person name="Misas E."/>
            <person name="Mitreva M."/>
            <person name="Priest M."/>
            <person name="Saif S."/>
            <person name="Whiston E.A."/>
            <person name="Young S."/>
            <person name="Zeng Q."/>
            <person name="Goldman W.E."/>
            <person name="Mardis E.R."/>
            <person name="Taylor J.W."/>
            <person name="McEwen J.G."/>
            <person name="Clay O.K."/>
            <person name="Klein B.S."/>
            <person name="Cuomo C.A."/>
        </authorList>
    </citation>
    <scope>NUCLEOTIDE SEQUENCE [LARGE SCALE GENOMIC DNA]</scope>
    <source>
        <strain evidence="2">UAMH 3008</strain>
    </source>
</reference>
<organism evidence="1 2">
    <name type="scientific">[Emmonsia] crescens</name>
    <dbReference type="NCBI Taxonomy" id="73230"/>
    <lineage>
        <taxon>Eukaryota</taxon>
        <taxon>Fungi</taxon>
        <taxon>Dikarya</taxon>
        <taxon>Ascomycota</taxon>
        <taxon>Pezizomycotina</taxon>
        <taxon>Eurotiomycetes</taxon>
        <taxon>Eurotiomycetidae</taxon>
        <taxon>Onygenales</taxon>
        <taxon>Ajellomycetaceae</taxon>
        <taxon>Emergomyces</taxon>
    </lineage>
</organism>
<accession>A0A0G2J4Y5</accession>
<evidence type="ECO:0000313" key="2">
    <source>
        <dbReference type="Proteomes" id="UP000034164"/>
    </source>
</evidence>
<dbReference type="EMBL" id="LCZI01000501">
    <property type="protein sequence ID" value="KKZ66264.1"/>
    <property type="molecule type" value="Genomic_DNA"/>
</dbReference>